<keyword evidence="2" id="KW-1185">Reference proteome</keyword>
<name>Q6EN27_9TOMB</name>
<organism evidence="1 2">
    <name type="scientific">Pelargonium chlorotic ring pattern virus</name>
    <dbReference type="NCBI Taxonomy" id="167021"/>
    <lineage>
        <taxon>Viruses</taxon>
        <taxon>Riboviria</taxon>
        <taxon>Orthornavirae</taxon>
        <taxon>Kitrinoviricota</taxon>
        <taxon>Tolucaviricetes</taxon>
        <taxon>Tolivirales</taxon>
        <taxon>Tombusviridae</taxon>
        <taxon>Procedovirinae</taxon>
        <taxon>Pelarspovirus</taxon>
        <taxon>Pelarspovirus chloropelargonii</taxon>
    </lineage>
</organism>
<dbReference type="RefSeq" id="YP_052926.1">
    <property type="nucleotide sequence ID" value="NC_005985.1"/>
</dbReference>
<protein>
    <submittedName>
        <fullName evidence="1">27 kDa putative replicase protein</fullName>
    </submittedName>
</protein>
<dbReference type="OrthoDB" id="12338at10239"/>
<reference evidence="1 2" key="1">
    <citation type="journal article" date="2002" name="Acta Hortic.">
        <title>Genome organization of Pelargonium chlorotic ring pattern virus: further implications for tombusviridae taxonomy.</title>
        <authorList>
            <person name="Kinard G."/>
            <person name="Jordan R."/>
        </authorList>
    </citation>
    <scope>NUCLEOTIDE SEQUENCE [LARGE SCALE GENOMIC DNA]</scope>
    <source>
        <strain evidence="1">GR57</strain>
    </source>
</reference>
<evidence type="ECO:0000313" key="1">
    <source>
        <dbReference type="EMBL" id="AAT69550.1"/>
    </source>
</evidence>
<evidence type="ECO:0000313" key="2">
    <source>
        <dbReference type="Proteomes" id="UP000202354"/>
    </source>
</evidence>
<dbReference type="EMBL" id="AY038069">
    <property type="protein sequence ID" value="AAT69550.1"/>
    <property type="molecule type" value="Genomic_RNA"/>
</dbReference>
<dbReference type="GeneID" id="2886235"/>
<gene>
    <name evidence="1" type="primary">RdRp</name>
</gene>
<sequence>MFRSLVTAARVGGALAVFAKDLAVLPAEVGVFATRLIITRTIEVIPEYLHMIAPGASRIPKSVLTGQAFTSYDVEYNGTSDLENSCEVATEDVIEVEGKTTKVVKTRRARNKLQFSALLAIAAKNHFGGIVRPTRANELSVMKFLTSKCNDHKLTIAQTRSVCCAAFPLVFSPDEGDKLIFATLNSEEAFERRQDYSEAQGVGNCWLNLLSNPCSRRRWRRVVLRCFGMPVQEAFQFAK</sequence>
<dbReference type="Proteomes" id="UP000202354">
    <property type="component" value="Segment"/>
</dbReference>
<proteinExistence type="predicted"/>
<accession>Q6EN27</accession>